<evidence type="ECO:0000256" key="8">
    <source>
        <dbReference type="PROSITE-ProRule" id="PRU00047"/>
    </source>
</evidence>
<evidence type="ECO:0000313" key="11">
    <source>
        <dbReference type="EMBL" id="GEY59291.1"/>
    </source>
</evidence>
<keyword evidence="8" id="KW-0479">Metal-binding</keyword>
<dbReference type="GO" id="GO:0004519">
    <property type="term" value="F:endonuclease activity"/>
    <property type="evidence" value="ECO:0007669"/>
    <property type="project" value="UniProtKB-KW"/>
</dbReference>
<keyword evidence="8" id="KW-0863">Zinc-finger</keyword>
<keyword evidence="5" id="KW-0255">Endonuclease</keyword>
<dbReference type="AlphaFoldDB" id="A0A699HWT4"/>
<dbReference type="Gene3D" id="3.10.10.10">
    <property type="entry name" value="HIV Type 1 Reverse Transcriptase, subunit A, domain 1"/>
    <property type="match status" value="1"/>
</dbReference>
<feature type="compositionally biased region" description="Acidic residues" evidence="9">
    <location>
        <begin position="28"/>
        <end position="39"/>
    </location>
</feature>
<comment type="caution">
    <text evidence="11">The sequence shown here is derived from an EMBL/GenBank/DDBJ whole genome shotgun (WGS) entry which is preliminary data.</text>
</comment>
<name>A0A699HWT4_TANCI</name>
<keyword evidence="6" id="KW-0378">Hydrolase</keyword>
<dbReference type="Gene3D" id="2.40.70.10">
    <property type="entry name" value="Acid Proteases"/>
    <property type="match status" value="1"/>
</dbReference>
<dbReference type="Pfam" id="PF17917">
    <property type="entry name" value="RT_RNaseH"/>
    <property type="match status" value="1"/>
</dbReference>
<dbReference type="Pfam" id="PF00078">
    <property type="entry name" value="RVT_1"/>
    <property type="match status" value="1"/>
</dbReference>
<dbReference type="CDD" id="cd09274">
    <property type="entry name" value="RNase_HI_RT_Ty3"/>
    <property type="match status" value="1"/>
</dbReference>
<feature type="region of interest" description="Disordered" evidence="9">
    <location>
        <begin position="99"/>
        <end position="125"/>
    </location>
</feature>
<feature type="domain" description="CCHC-type" evidence="10">
    <location>
        <begin position="85"/>
        <end position="100"/>
    </location>
</feature>
<dbReference type="GO" id="GO:0008270">
    <property type="term" value="F:zinc ion binding"/>
    <property type="evidence" value="ECO:0007669"/>
    <property type="project" value="UniProtKB-KW"/>
</dbReference>
<dbReference type="GO" id="GO:0003887">
    <property type="term" value="F:DNA-directed DNA polymerase activity"/>
    <property type="evidence" value="ECO:0007669"/>
    <property type="project" value="UniProtKB-KW"/>
</dbReference>
<dbReference type="CDD" id="cd01647">
    <property type="entry name" value="RT_LTR"/>
    <property type="match status" value="1"/>
</dbReference>
<reference evidence="11" key="1">
    <citation type="journal article" date="2019" name="Sci. Rep.">
        <title>Draft genome of Tanacetum cinerariifolium, the natural source of mosquito coil.</title>
        <authorList>
            <person name="Yamashiro T."/>
            <person name="Shiraishi A."/>
            <person name="Satake H."/>
            <person name="Nakayama K."/>
        </authorList>
    </citation>
    <scope>NUCLEOTIDE SEQUENCE</scope>
</reference>
<dbReference type="CDD" id="cd00303">
    <property type="entry name" value="retropepsin_like"/>
    <property type="match status" value="1"/>
</dbReference>
<evidence type="ECO:0000256" key="2">
    <source>
        <dbReference type="ARBA" id="ARBA00022679"/>
    </source>
</evidence>
<keyword evidence="11" id="KW-0239">DNA-directed DNA polymerase</keyword>
<keyword evidence="4" id="KW-0540">Nuclease</keyword>
<dbReference type="GO" id="GO:0003676">
    <property type="term" value="F:nucleic acid binding"/>
    <property type="evidence" value="ECO:0007669"/>
    <property type="project" value="InterPro"/>
</dbReference>
<dbReference type="Gene3D" id="3.10.20.370">
    <property type="match status" value="1"/>
</dbReference>
<dbReference type="Gene3D" id="4.10.60.10">
    <property type="entry name" value="Zinc finger, CCHC-type"/>
    <property type="match status" value="1"/>
</dbReference>
<dbReference type="PANTHER" id="PTHR37984">
    <property type="entry name" value="PROTEIN CBG26694"/>
    <property type="match status" value="1"/>
</dbReference>
<evidence type="ECO:0000256" key="7">
    <source>
        <dbReference type="ARBA" id="ARBA00022918"/>
    </source>
</evidence>
<evidence type="ECO:0000256" key="5">
    <source>
        <dbReference type="ARBA" id="ARBA00022759"/>
    </source>
</evidence>
<keyword evidence="8" id="KW-0862">Zinc</keyword>
<keyword evidence="3" id="KW-0548">Nucleotidyltransferase</keyword>
<dbReference type="Gene3D" id="3.30.70.270">
    <property type="match status" value="1"/>
</dbReference>
<feature type="region of interest" description="Disordered" evidence="9">
    <location>
        <begin position="18"/>
        <end position="39"/>
    </location>
</feature>
<dbReference type="InterPro" id="IPR021109">
    <property type="entry name" value="Peptidase_aspartic_dom_sf"/>
</dbReference>
<evidence type="ECO:0000256" key="3">
    <source>
        <dbReference type="ARBA" id="ARBA00022695"/>
    </source>
</evidence>
<proteinExistence type="predicted"/>
<evidence type="ECO:0000256" key="9">
    <source>
        <dbReference type="SAM" id="MobiDB-lite"/>
    </source>
</evidence>
<evidence type="ECO:0000259" key="10">
    <source>
        <dbReference type="PROSITE" id="PS50158"/>
    </source>
</evidence>
<evidence type="ECO:0000256" key="1">
    <source>
        <dbReference type="ARBA" id="ARBA00012493"/>
    </source>
</evidence>
<dbReference type="GO" id="GO:0003964">
    <property type="term" value="F:RNA-directed DNA polymerase activity"/>
    <property type="evidence" value="ECO:0007669"/>
    <property type="project" value="UniProtKB-KW"/>
</dbReference>
<dbReference type="InterPro" id="IPR000477">
    <property type="entry name" value="RT_dom"/>
</dbReference>
<keyword evidence="7" id="KW-0695">RNA-directed DNA polymerase</keyword>
<dbReference type="InterPro" id="IPR036875">
    <property type="entry name" value="Znf_CCHC_sf"/>
</dbReference>
<evidence type="ECO:0000256" key="6">
    <source>
        <dbReference type="ARBA" id="ARBA00022801"/>
    </source>
</evidence>
<organism evidence="11">
    <name type="scientific">Tanacetum cinerariifolium</name>
    <name type="common">Dalmatian daisy</name>
    <name type="synonym">Chrysanthemum cinerariifolium</name>
    <dbReference type="NCBI Taxonomy" id="118510"/>
    <lineage>
        <taxon>Eukaryota</taxon>
        <taxon>Viridiplantae</taxon>
        <taxon>Streptophyta</taxon>
        <taxon>Embryophyta</taxon>
        <taxon>Tracheophyta</taxon>
        <taxon>Spermatophyta</taxon>
        <taxon>Magnoliopsida</taxon>
        <taxon>eudicotyledons</taxon>
        <taxon>Gunneridae</taxon>
        <taxon>Pentapetalae</taxon>
        <taxon>asterids</taxon>
        <taxon>campanulids</taxon>
        <taxon>Asterales</taxon>
        <taxon>Asteraceae</taxon>
        <taxon>Asteroideae</taxon>
        <taxon>Anthemideae</taxon>
        <taxon>Anthemidinae</taxon>
        <taxon>Tanacetum</taxon>
    </lineage>
</organism>
<protein>
    <recommendedName>
        <fullName evidence="1">RNA-directed DNA polymerase</fullName>
        <ecNumber evidence="1">2.7.7.49</ecNumber>
    </recommendedName>
</protein>
<dbReference type="InterPro" id="IPR050951">
    <property type="entry name" value="Retrovirus_Pol_polyprotein"/>
</dbReference>
<dbReference type="SUPFAM" id="SSF57756">
    <property type="entry name" value="Retrovirus zinc finger-like domains"/>
    <property type="match status" value="1"/>
</dbReference>
<dbReference type="EC" id="2.7.7.49" evidence="1"/>
<dbReference type="PANTHER" id="PTHR37984:SF5">
    <property type="entry name" value="PROTEIN NYNRIN-LIKE"/>
    <property type="match status" value="1"/>
</dbReference>
<dbReference type="PROSITE" id="PS50158">
    <property type="entry name" value="ZF_CCHC"/>
    <property type="match status" value="1"/>
</dbReference>
<dbReference type="InterPro" id="IPR001878">
    <property type="entry name" value="Znf_CCHC"/>
</dbReference>
<evidence type="ECO:0000256" key="4">
    <source>
        <dbReference type="ARBA" id="ARBA00022722"/>
    </source>
</evidence>
<feature type="compositionally biased region" description="Basic and acidic residues" evidence="9">
    <location>
        <begin position="18"/>
        <end position="27"/>
    </location>
</feature>
<dbReference type="InterPro" id="IPR041373">
    <property type="entry name" value="RT_RNaseH"/>
</dbReference>
<dbReference type="SUPFAM" id="SSF56672">
    <property type="entry name" value="DNA/RNA polymerases"/>
    <property type="match status" value="1"/>
</dbReference>
<dbReference type="EMBL" id="BKCJ010191782">
    <property type="protein sequence ID" value="GEY59291.1"/>
    <property type="molecule type" value="Genomic_DNA"/>
</dbReference>
<dbReference type="InterPro" id="IPR043502">
    <property type="entry name" value="DNA/RNA_pol_sf"/>
</dbReference>
<keyword evidence="2" id="KW-0808">Transferase</keyword>
<accession>A0A699HWT4</accession>
<sequence length="856" mass="97842">MIIKKDSEIGKEKVERKSLALKAKKESSDEECSTSDSEDEEYAMAVIYFKYFFKRRGRFLRQPRNDKKTFQRSCDDKNAKSNRTCFRCGDPNHLIGECPKPPKDKNQRAFVEGSWSDSGEEDDEKVKNETCLVAQALISTPMPNVKSSIPYPSRHDNERHRDQANEQIEKFYEIFKDMSFEISFTNALILMPKFASTLKALIGNKEKLSEMARTSMNEHCSAIILNKLSRKLGDPDKFLIPCESPGMDECLALADLGASINLMPLSVWEALSLPELTPTCMTLELVDRSVSKPIGIAKYVSFKVGVFHFLADFVVVDLNQTPRVPLILGRCFLKTDRALIDVHKGELTLRIENKAITYNLDQTVSDFLLFEEADAFLGLEDDLDSPKINPFYYDPKGDILLLETILNSKPLPPLPNHKQYLPSFKKGLKVCEAKTVKSSVEEPPEVELKDLPPHLKYAFLEGDNKLPVIIAKELGDEEKSALIKVLKSHKRAIAWKLSDIQGINPEFCTHKILMEEDYKPVVQHQRRVNHKIHDVIKKEVGKLLDAGLIYPISDSPWVSPIHCVPKKGGFTVVENEENELIPTHLVTRWREKTRFTCPYGTFAYRRMPFGLCNAPGTFQRCMLAIFHDMVEKMMEVYMDDFSVFGNSFENYLSRLDKMLQRCEDTNLSLNWEKSHFMVKEGIVLGHKISKNEIEADRAKVDVIAKLPHPTTIKVAVLGQRHEKHFKPIHYASKTMNDAESNYTTTEKEMFAAVYAFEKFRSYLIMNKSIVHTDHSAHKYLFAKKDAKARLLRWVLLLQEFDFKALDTKGAENLAADHLSRLENPYENMLDPKGINETFPLETLSMVTFRGDSSAPL</sequence>
<dbReference type="GO" id="GO:0016787">
    <property type="term" value="F:hydrolase activity"/>
    <property type="evidence" value="ECO:0007669"/>
    <property type="project" value="UniProtKB-KW"/>
</dbReference>
<gene>
    <name evidence="11" type="ORF">Tci_431265</name>
</gene>
<dbReference type="InterPro" id="IPR043128">
    <property type="entry name" value="Rev_trsase/Diguanyl_cyclase"/>
</dbReference>